<dbReference type="EMBL" id="SJPQ01000001">
    <property type="protein sequence ID" value="TWT90695.1"/>
    <property type="molecule type" value="Genomic_DNA"/>
</dbReference>
<protein>
    <submittedName>
        <fullName evidence="2">Uncharacterized protein</fullName>
    </submittedName>
</protein>
<reference evidence="2 3" key="1">
    <citation type="submission" date="2019-02" db="EMBL/GenBank/DDBJ databases">
        <title>Deep-cultivation of Planctomycetes and their phenomic and genomic characterization uncovers novel biology.</title>
        <authorList>
            <person name="Wiegand S."/>
            <person name="Jogler M."/>
            <person name="Boedeker C."/>
            <person name="Pinto D."/>
            <person name="Vollmers J."/>
            <person name="Rivas-Marin E."/>
            <person name="Kohn T."/>
            <person name="Peeters S.H."/>
            <person name="Heuer A."/>
            <person name="Rast P."/>
            <person name="Oberbeckmann S."/>
            <person name="Bunk B."/>
            <person name="Jeske O."/>
            <person name="Meyerdierks A."/>
            <person name="Storesund J.E."/>
            <person name="Kallscheuer N."/>
            <person name="Luecker S."/>
            <person name="Lage O.M."/>
            <person name="Pohl T."/>
            <person name="Merkel B.J."/>
            <person name="Hornburger P."/>
            <person name="Mueller R.-W."/>
            <person name="Bruemmer F."/>
            <person name="Labrenz M."/>
            <person name="Spormann A.M."/>
            <person name="Op Den Camp H."/>
            <person name="Overmann J."/>
            <person name="Amann R."/>
            <person name="Jetten M.S.M."/>
            <person name="Mascher T."/>
            <person name="Medema M.H."/>
            <person name="Devos D.P."/>
            <person name="Kaster A.-K."/>
            <person name="Ovreas L."/>
            <person name="Rohde M."/>
            <person name="Galperin M.Y."/>
            <person name="Jogler C."/>
        </authorList>
    </citation>
    <scope>NUCLEOTIDE SEQUENCE [LARGE SCALE GENOMIC DNA]</scope>
    <source>
        <strain evidence="2 3">Mal64</strain>
    </source>
</reference>
<dbReference type="Proteomes" id="UP000315440">
    <property type="component" value="Unassembled WGS sequence"/>
</dbReference>
<feature type="transmembrane region" description="Helical" evidence="1">
    <location>
        <begin position="62"/>
        <end position="80"/>
    </location>
</feature>
<gene>
    <name evidence="2" type="ORF">Mal64_10900</name>
</gene>
<evidence type="ECO:0000256" key="1">
    <source>
        <dbReference type="SAM" id="Phobius"/>
    </source>
</evidence>
<dbReference type="RefSeq" id="WP_146397798.1">
    <property type="nucleotide sequence ID" value="NZ_SJPQ01000001.1"/>
</dbReference>
<evidence type="ECO:0000313" key="3">
    <source>
        <dbReference type="Proteomes" id="UP000315440"/>
    </source>
</evidence>
<evidence type="ECO:0000313" key="2">
    <source>
        <dbReference type="EMBL" id="TWT90695.1"/>
    </source>
</evidence>
<organism evidence="2 3">
    <name type="scientific">Pseudobythopirellula maris</name>
    <dbReference type="NCBI Taxonomy" id="2527991"/>
    <lineage>
        <taxon>Bacteria</taxon>
        <taxon>Pseudomonadati</taxon>
        <taxon>Planctomycetota</taxon>
        <taxon>Planctomycetia</taxon>
        <taxon>Pirellulales</taxon>
        <taxon>Lacipirellulaceae</taxon>
        <taxon>Pseudobythopirellula</taxon>
    </lineage>
</organism>
<dbReference type="AlphaFoldDB" id="A0A5C5ZUB4"/>
<dbReference type="OrthoDB" id="289134at2"/>
<sequence>MEMNRNQYFFLAIILVLVGLQFRAVDAYVLTSDTTQFLAERLQRGAAVSATGMKKVLQPPPWLGWCLMSVGAVLFFHSLAMKKPD</sequence>
<comment type="caution">
    <text evidence="2">The sequence shown here is derived from an EMBL/GenBank/DDBJ whole genome shotgun (WGS) entry which is preliminary data.</text>
</comment>
<proteinExistence type="predicted"/>
<keyword evidence="3" id="KW-1185">Reference proteome</keyword>
<keyword evidence="1" id="KW-1133">Transmembrane helix</keyword>
<name>A0A5C5ZUB4_9BACT</name>
<accession>A0A5C5ZUB4</accession>
<keyword evidence="1" id="KW-0472">Membrane</keyword>
<keyword evidence="1" id="KW-0812">Transmembrane</keyword>